<proteinExistence type="predicted"/>
<dbReference type="InterPro" id="IPR051491">
    <property type="entry name" value="Recombinase/Transposase-rel"/>
</dbReference>
<name>A0A6H1TS06_9CYAN</name>
<keyword evidence="2" id="KW-0238">DNA-binding</keyword>
<evidence type="ECO:0000259" key="6">
    <source>
        <dbReference type="PROSITE" id="PS50937"/>
    </source>
</evidence>
<dbReference type="InterPro" id="IPR000551">
    <property type="entry name" value="MerR-type_HTH_dom"/>
</dbReference>
<gene>
    <name evidence="8" type="ORF">HCG48_01315</name>
</gene>
<feature type="active site" description="O-(5'-phospho-DNA)-serine intermediate" evidence="4 5">
    <location>
        <position position="63"/>
    </location>
</feature>
<evidence type="ECO:0000313" key="9">
    <source>
        <dbReference type="Proteomes" id="UP000500857"/>
    </source>
</evidence>
<protein>
    <submittedName>
        <fullName evidence="8">IS607 family transposase</fullName>
    </submittedName>
</protein>
<dbReference type="EMBL" id="CP051167">
    <property type="protein sequence ID" value="QIZ69388.1"/>
    <property type="molecule type" value="Genomic_DNA"/>
</dbReference>
<dbReference type="Gene3D" id="1.10.287.2170">
    <property type="match status" value="1"/>
</dbReference>
<keyword evidence="3" id="KW-0233">DNA recombination</keyword>
<dbReference type="Pfam" id="PF00376">
    <property type="entry name" value="MerR"/>
    <property type="match status" value="1"/>
</dbReference>
<dbReference type="CDD" id="cd03769">
    <property type="entry name" value="SR_IS607_transposase_like"/>
    <property type="match status" value="1"/>
</dbReference>
<feature type="domain" description="HTH merR-type" evidence="6">
    <location>
        <begin position="3"/>
        <end position="46"/>
    </location>
</feature>
<dbReference type="InterPro" id="IPR006119">
    <property type="entry name" value="Resolv_N"/>
</dbReference>
<evidence type="ECO:0000313" key="8">
    <source>
        <dbReference type="EMBL" id="QIZ69388.1"/>
    </source>
</evidence>
<keyword evidence="9" id="KW-1185">Reference proteome</keyword>
<sequence>MSKFSISEAAKIKGVSPSTLRRWESEGKLIPERTASGHRRYSMSQLLGVEPHRAYTIGYARVSSHDQKQDLERQKEIIELFCAQNGWEHEIIQDLGSGMNYSKRGLKRLLRLITSGEIDRLVLTHKDRLLRFGAELVFSICEQFGVEIVIINRTEDASSEEDLANDVLEIINVFSARLYGSRSGKNKKIVEELKKISEKL</sequence>
<dbReference type="InterPro" id="IPR009061">
    <property type="entry name" value="DNA-bd_dom_put_sf"/>
</dbReference>
<accession>A0A6H1TS06</accession>
<dbReference type="InterPro" id="IPR041718">
    <property type="entry name" value="IS607_transposase-like"/>
</dbReference>
<dbReference type="Gene3D" id="1.10.1660.10">
    <property type="match status" value="1"/>
</dbReference>
<dbReference type="RefSeq" id="WP_168567545.1">
    <property type="nucleotide sequence ID" value="NZ_CP051167.1"/>
</dbReference>
<dbReference type="SMART" id="SM00422">
    <property type="entry name" value="HTH_MERR"/>
    <property type="match status" value="1"/>
</dbReference>
<dbReference type="AlphaFoldDB" id="A0A6H1TS06"/>
<organism evidence="8 9">
    <name type="scientific">Oxynema aestuarii AP17</name>
    <dbReference type="NCBI Taxonomy" id="2064643"/>
    <lineage>
        <taxon>Bacteria</taxon>
        <taxon>Bacillati</taxon>
        <taxon>Cyanobacteriota</taxon>
        <taxon>Cyanophyceae</taxon>
        <taxon>Oscillatoriophycideae</taxon>
        <taxon>Oscillatoriales</taxon>
        <taxon>Oscillatoriaceae</taxon>
        <taxon>Oxynema</taxon>
        <taxon>Oxynema aestuarii</taxon>
    </lineage>
</organism>
<evidence type="ECO:0000256" key="1">
    <source>
        <dbReference type="ARBA" id="ARBA00022908"/>
    </source>
</evidence>
<dbReference type="GO" id="GO:0000150">
    <property type="term" value="F:DNA strand exchange activity"/>
    <property type="evidence" value="ECO:0007669"/>
    <property type="project" value="InterPro"/>
</dbReference>
<dbReference type="PANTHER" id="PTHR36172:SF1">
    <property type="entry name" value="RESOLVASE-RELATED"/>
    <property type="match status" value="1"/>
</dbReference>
<dbReference type="Gene3D" id="3.40.50.1390">
    <property type="entry name" value="Resolvase, N-terminal catalytic domain"/>
    <property type="match status" value="1"/>
</dbReference>
<evidence type="ECO:0000256" key="3">
    <source>
        <dbReference type="ARBA" id="ARBA00023172"/>
    </source>
</evidence>
<dbReference type="NCBIfam" id="NF033518">
    <property type="entry name" value="transpos_IS607"/>
    <property type="match status" value="1"/>
</dbReference>
<reference evidence="8 9" key="1">
    <citation type="submission" date="2020-04" db="EMBL/GenBank/DDBJ databases">
        <authorList>
            <person name="Basu S."/>
            <person name="Maruthanayagam V."/>
            <person name="Chakraborty S."/>
            <person name="Pramanik A."/>
            <person name="Mukherjee J."/>
            <person name="Brink B."/>
        </authorList>
    </citation>
    <scope>NUCLEOTIDE SEQUENCE [LARGE SCALE GENOMIC DNA]</scope>
    <source>
        <strain evidence="8 9">AP17</strain>
    </source>
</reference>
<dbReference type="PROSITE" id="PS00397">
    <property type="entry name" value="RECOMBINASES_1"/>
    <property type="match status" value="1"/>
</dbReference>
<dbReference type="SUPFAM" id="SSF46955">
    <property type="entry name" value="Putative DNA-binding domain"/>
    <property type="match status" value="1"/>
</dbReference>
<dbReference type="CDD" id="cd04762">
    <property type="entry name" value="HTH_MerR-trunc"/>
    <property type="match status" value="1"/>
</dbReference>
<dbReference type="GO" id="GO:0003677">
    <property type="term" value="F:DNA binding"/>
    <property type="evidence" value="ECO:0007669"/>
    <property type="project" value="UniProtKB-KW"/>
</dbReference>
<evidence type="ECO:0000256" key="5">
    <source>
        <dbReference type="PROSITE-ProRule" id="PRU10137"/>
    </source>
</evidence>
<dbReference type="SUPFAM" id="SSF53041">
    <property type="entry name" value="Resolvase-like"/>
    <property type="match status" value="1"/>
</dbReference>
<keyword evidence="1" id="KW-0229">DNA integration</keyword>
<dbReference type="KEGG" id="oxy:HCG48_01315"/>
<feature type="domain" description="Resolvase/invertase-type recombinase catalytic" evidence="7">
    <location>
        <begin position="55"/>
        <end position="197"/>
    </location>
</feature>
<dbReference type="GO" id="GO:0015074">
    <property type="term" value="P:DNA integration"/>
    <property type="evidence" value="ECO:0007669"/>
    <property type="project" value="UniProtKB-KW"/>
</dbReference>
<dbReference type="InterPro" id="IPR048046">
    <property type="entry name" value="Transpos_IS607"/>
</dbReference>
<dbReference type="SMART" id="SM00857">
    <property type="entry name" value="Resolvase"/>
    <property type="match status" value="1"/>
</dbReference>
<dbReference type="InterPro" id="IPR036162">
    <property type="entry name" value="Resolvase-like_N_sf"/>
</dbReference>
<dbReference type="PROSITE" id="PS51736">
    <property type="entry name" value="RECOMBINASES_3"/>
    <property type="match status" value="1"/>
</dbReference>
<dbReference type="Pfam" id="PF00239">
    <property type="entry name" value="Resolvase"/>
    <property type="match status" value="1"/>
</dbReference>
<dbReference type="Proteomes" id="UP000500857">
    <property type="component" value="Chromosome"/>
</dbReference>
<dbReference type="FunFam" id="3.40.50.1390:FF:000002">
    <property type="entry name" value="ORF1 in transposon ISC1904"/>
    <property type="match status" value="1"/>
</dbReference>
<dbReference type="PROSITE" id="PS50937">
    <property type="entry name" value="HTH_MERR_2"/>
    <property type="match status" value="1"/>
</dbReference>
<dbReference type="PANTHER" id="PTHR36172">
    <property type="match status" value="1"/>
</dbReference>
<dbReference type="InterPro" id="IPR006118">
    <property type="entry name" value="Recombinase_CS"/>
</dbReference>
<evidence type="ECO:0000256" key="2">
    <source>
        <dbReference type="ARBA" id="ARBA00023125"/>
    </source>
</evidence>
<dbReference type="GO" id="GO:0006355">
    <property type="term" value="P:regulation of DNA-templated transcription"/>
    <property type="evidence" value="ECO:0007669"/>
    <property type="project" value="InterPro"/>
</dbReference>
<evidence type="ECO:0000256" key="4">
    <source>
        <dbReference type="PIRSR" id="PIRSR606118-50"/>
    </source>
</evidence>
<evidence type="ECO:0000259" key="7">
    <source>
        <dbReference type="PROSITE" id="PS51736"/>
    </source>
</evidence>